<dbReference type="Pfam" id="PF00106">
    <property type="entry name" value="adh_short"/>
    <property type="match status" value="1"/>
</dbReference>
<dbReference type="SUPFAM" id="SSF51735">
    <property type="entry name" value="NAD(P)-binding Rossmann-fold domains"/>
    <property type="match status" value="1"/>
</dbReference>
<dbReference type="InterPro" id="IPR020904">
    <property type="entry name" value="Sc_DH/Rdtase_CS"/>
</dbReference>
<keyword evidence="5" id="KW-1185">Reference proteome</keyword>
<protein>
    <submittedName>
        <fullName evidence="4">SDR family NAD(P)-dependent oxidoreductase</fullName>
    </submittedName>
</protein>
<dbReference type="InterPro" id="IPR002347">
    <property type="entry name" value="SDR_fam"/>
</dbReference>
<dbReference type="PRINTS" id="PR00081">
    <property type="entry name" value="GDHRDH"/>
</dbReference>
<proteinExistence type="inferred from homology"/>
<name>A0ABV3Z5J1_9PROT</name>
<dbReference type="Gene3D" id="3.40.50.720">
    <property type="entry name" value="NAD(P)-binding Rossmann-like Domain"/>
    <property type="match status" value="1"/>
</dbReference>
<dbReference type="PRINTS" id="PR00080">
    <property type="entry name" value="SDRFAMILY"/>
</dbReference>
<evidence type="ECO:0000313" key="4">
    <source>
        <dbReference type="EMBL" id="MEX6633284.1"/>
    </source>
</evidence>
<dbReference type="InterPro" id="IPR036291">
    <property type="entry name" value="NAD(P)-bd_dom_sf"/>
</dbReference>
<evidence type="ECO:0000256" key="3">
    <source>
        <dbReference type="RuleBase" id="RU000363"/>
    </source>
</evidence>
<dbReference type="EMBL" id="JBEHZE010000001">
    <property type="protein sequence ID" value="MEX6633284.1"/>
    <property type="molecule type" value="Genomic_DNA"/>
</dbReference>
<evidence type="ECO:0000256" key="2">
    <source>
        <dbReference type="ARBA" id="ARBA00023002"/>
    </source>
</evidence>
<comment type="caution">
    <text evidence="4">The sequence shown here is derived from an EMBL/GenBank/DDBJ whole genome shotgun (WGS) entry which is preliminary data.</text>
</comment>
<dbReference type="Proteomes" id="UP001560685">
    <property type="component" value="Unassembled WGS sequence"/>
</dbReference>
<sequence length="248" mass="27251">MEKIKTVLITGASSGIGRSLSLRYLKQGATVGICGRRTEALEEIRTQFPNAHPIVFDMTNKAEAKKCIERFVSSVGSLDLAILNAGNHKPTDARDFDLESYISIMETNYFGTLNCLDAVIPAMKKQGRGTIAIVGSVAGYIGLPQAGAYCASKAALMRLTETLCVELEPLNIDVKLISPGFVKTPLTDKNDFDMPLLMDVKKASDRIINGITQNRFETAFPRRLAWGLKTLAILPKFVFLHIAKKMLR</sequence>
<organism evidence="4 5">
    <name type="scientific">Hyphococcus lacteus</name>
    <dbReference type="NCBI Taxonomy" id="3143536"/>
    <lineage>
        <taxon>Bacteria</taxon>
        <taxon>Pseudomonadati</taxon>
        <taxon>Pseudomonadota</taxon>
        <taxon>Alphaproteobacteria</taxon>
        <taxon>Parvularculales</taxon>
        <taxon>Parvularculaceae</taxon>
        <taxon>Hyphococcus</taxon>
    </lineage>
</organism>
<keyword evidence="2" id="KW-0560">Oxidoreductase</keyword>
<gene>
    <name evidence="4" type="ORF">ABFZ84_06940</name>
</gene>
<dbReference type="PANTHER" id="PTHR44196:SF1">
    <property type="entry name" value="DEHYDROGENASE_REDUCTASE SDR FAMILY MEMBER 7B"/>
    <property type="match status" value="1"/>
</dbReference>
<dbReference type="PROSITE" id="PS00061">
    <property type="entry name" value="ADH_SHORT"/>
    <property type="match status" value="1"/>
</dbReference>
<dbReference type="PANTHER" id="PTHR44196">
    <property type="entry name" value="DEHYDROGENASE/REDUCTASE SDR FAMILY MEMBER 7B"/>
    <property type="match status" value="1"/>
</dbReference>
<evidence type="ECO:0000313" key="5">
    <source>
        <dbReference type="Proteomes" id="UP001560685"/>
    </source>
</evidence>
<comment type="similarity">
    <text evidence="1 3">Belongs to the short-chain dehydrogenases/reductases (SDR) family.</text>
</comment>
<accession>A0ABV3Z5J1</accession>
<reference evidence="4 5" key="1">
    <citation type="submission" date="2024-05" db="EMBL/GenBank/DDBJ databases">
        <title>Three bacterial strains, DH-69, EH-24, and ECK-19 isolated from coastal sediments.</title>
        <authorList>
            <person name="Ye Y.-Q."/>
            <person name="Du Z.-J."/>
        </authorList>
    </citation>
    <scope>NUCLEOTIDE SEQUENCE [LARGE SCALE GENOMIC DNA]</scope>
    <source>
        <strain evidence="4 5">ECK-19</strain>
    </source>
</reference>
<evidence type="ECO:0000256" key="1">
    <source>
        <dbReference type="ARBA" id="ARBA00006484"/>
    </source>
</evidence>
<dbReference type="RefSeq" id="WP_369313241.1">
    <property type="nucleotide sequence ID" value="NZ_JBEHZE010000001.1"/>
</dbReference>